<dbReference type="Proteomes" id="UP000776276">
    <property type="component" value="Unassembled WGS sequence"/>
</dbReference>
<keyword evidence="4" id="KW-1185">Reference proteome</keyword>
<dbReference type="InterPro" id="IPR005625">
    <property type="entry name" value="PepSY-ass_TM"/>
</dbReference>
<dbReference type="PANTHER" id="PTHR34219">
    <property type="entry name" value="IRON-REGULATED INNER MEMBRANE PROTEIN-RELATED"/>
    <property type="match status" value="1"/>
</dbReference>
<feature type="region of interest" description="Disordered" evidence="1">
    <location>
        <begin position="311"/>
        <end position="330"/>
    </location>
</feature>
<evidence type="ECO:0000313" key="4">
    <source>
        <dbReference type="Proteomes" id="UP000776276"/>
    </source>
</evidence>
<keyword evidence="2" id="KW-0812">Transmembrane</keyword>
<accession>A0ABS6BKW7</accession>
<feature type="transmembrane region" description="Helical" evidence="2">
    <location>
        <begin position="190"/>
        <end position="215"/>
    </location>
</feature>
<protein>
    <submittedName>
        <fullName evidence="3">PepSY domain-containing protein</fullName>
    </submittedName>
</protein>
<feature type="transmembrane region" description="Helical" evidence="2">
    <location>
        <begin position="345"/>
        <end position="372"/>
    </location>
</feature>
<proteinExistence type="predicted"/>
<feature type="region of interest" description="Disordered" evidence="1">
    <location>
        <begin position="223"/>
        <end position="248"/>
    </location>
</feature>
<feature type="transmembrane region" description="Helical" evidence="2">
    <location>
        <begin position="149"/>
        <end position="169"/>
    </location>
</feature>
<evidence type="ECO:0000313" key="3">
    <source>
        <dbReference type="EMBL" id="MBU3078814.1"/>
    </source>
</evidence>
<keyword evidence="2" id="KW-0472">Membrane</keyword>
<dbReference type="PANTHER" id="PTHR34219:SF3">
    <property type="entry name" value="BLL7967 PROTEIN"/>
    <property type="match status" value="1"/>
</dbReference>
<feature type="transmembrane region" description="Helical" evidence="2">
    <location>
        <begin position="16"/>
        <end position="37"/>
    </location>
</feature>
<dbReference type="RefSeq" id="WP_216325726.1">
    <property type="nucleotide sequence ID" value="NZ_JAHKRT010000007.1"/>
</dbReference>
<reference evidence="3 4" key="1">
    <citation type="submission" date="2021-06" db="EMBL/GenBank/DDBJ databases">
        <title>Sphingomonas sp. XMGL2, whole genome shotgun sequencing project.</title>
        <authorList>
            <person name="Zhao G."/>
            <person name="Shen L."/>
        </authorList>
    </citation>
    <scope>NUCLEOTIDE SEQUENCE [LARGE SCALE GENOMIC DNA]</scope>
    <source>
        <strain evidence="3 4">XMGL2</strain>
    </source>
</reference>
<organism evidence="3 4">
    <name type="scientific">Sphingomonas quercus</name>
    <dbReference type="NCBI Taxonomy" id="2842451"/>
    <lineage>
        <taxon>Bacteria</taxon>
        <taxon>Pseudomonadati</taxon>
        <taxon>Pseudomonadota</taxon>
        <taxon>Alphaproteobacteria</taxon>
        <taxon>Sphingomonadales</taxon>
        <taxon>Sphingomonadaceae</taxon>
        <taxon>Sphingomonas</taxon>
    </lineage>
</organism>
<feature type="compositionally biased region" description="Low complexity" evidence="1">
    <location>
        <begin position="226"/>
        <end position="248"/>
    </location>
</feature>
<evidence type="ECO:0000256" key="1">
    <source>
        <dbReference type="SAM" id="MobiDB-lite"/>
    </source>
</evidence>
<dbReference type="EMBL" id="JAHKRT010000007">
    <property type="protein sequence ID" value="MBU3078814.1"/>
    <property type="molecule type" value="Genomic_DNA"/>
</dbReference>
<evidence type="ECO:0000256" key="2">
    <source>
        <dbReference type="SAM" id="Phobius"/>
    </source>
</evidence>
<sequence>MTKVGMRNAWFQVHKWIGLILAIAIIPICVTGAALVWDEPLGEMLNPQRVAHGAATLAPEAYVAAATAALRPGERLIDLRFPDPKKGGAVVASAAQPSKGQGGRPSRTTLWLDPTTGVILDRAGSNEGAIRVMHMIHGSLMIPGMGRPIVGWIGVAMTVSCISGLWLWWPTVGRWARGLRWRRHRNFDTNLHHLFGFWIVLPLAVLSITGVWISFPQVFGGGPGGAPQAQQRGGAGAAARPQRAQPDRAAMMRAQPLPDPATDLATAITLAEARPDQLAAISWPTDVQPVWTISVRGKGERPTQIKVDDATRQVDRPRREARAGPERETTSRLMRRIHDGTNTGVIWKVIITLGGILPAILAVTGIIMWWRARGWRGDVARRKKAKLVAAE</sequence>
<comment type="caution">
    <text evidence="3">The sequence shown here is derived from an EMBL/GenBank/DDBJ whole genome shotgun (WGS) entry which is preliminary data.</text>
</comment>
<gene>
    <name evidence="3" type="ORF">KOF26_13140</name>
</gene>
<dbReference type="Pfam" id="PF03929">
    <property type="entry name" value="PepSY_TM"/>
    <property type="match status" value="1"/>
</dbReference>
<keyword evidence="2" id="KW-1133">Transmembrane helix</keyword>
<name>A0ABS6BKW7_9SPHN</name>